<gene>
    <name evidence="2" type="ORF">SAMN05421637_2246</name>
</gene>
<proteinExistence type="predicted"/>
<dbReference type="InterPro" id="IPR006121">
    <property type="entry name" value="HMA_dom"/>
</dbReference>
<dbReference type="EMBL" id="FNZI01000005">
    <property type="protein sequence ID" value="SEJ57264.1"/>
    <property type="molecule type" value="Genomic_DNA"/>
</dbReference>
<protein>
    <submittedName>
        <fullName evidence="2">Heavy-metal-associated domain-containing protein</fullName>
    </submittedName>
</protein>
<feature type="domain" description="HMA" evidence="1">
    <location>
        <begin position="12"/>
        <end position="81"/>
    </location>
</feature>
<dbReference type="OrthoDB" id="9813965at2"/>
<dbReference type="RefSeq" id="WP_052405837.1">
    <property type="nucleotide sequence ID" value="NZ_BBLU01000007.1"/>
</dbReference>
<evidence type="ECO:0000313" key="3">
    <source>
        <dbReference type="Proteomes" id="UP000183315"/>
    </source>
</evidence>
<dbReference type="PROSITE" id="PS50846">
    <property type="entry name" value="HMA_2"/>
    <property type="match status" value="1"/>
</dbReference>
<dbReference type="STRING" id="1043493.SAMN05421637_2246"/>
<dbReference type="Gene3D" id="3.30.70.100">
    <property type="match status" value="1"/>
</dbReference>
<dbReference type="CDD" id="cd00371">
    <property type="entry name" value="HMA"/>
    <property type="match status" value="1"/>
</dbReference>
<dbReference type="Proteomes" id="UP000183315">
    <property type="component" value="Unassembled WGS sequence"/>
</dbReference>
<evidence type="ECO:0000313" key="2">
    <source>
        <dbReference type="EMBL" id="SEJ57264.1"/>
    </source>
</evidence>
<dbReference type="AlphaFoldDB" id="A0A1H6ZYJ3"/>
<evidence type="ECO:0000259" key="1">
    <source>
        <dbReference type="PROSITE" id="PS50846"/>
    </source>
</evidence>
<sequence length="134" mass="13105">MTDLSLAGTSGTVLDLAVSGMTCDGCSSSVHDALVALPGVRSASVDHATGRAVVLLAPEVVAEDFAFEADAAVHDAGYTLESAHVTATAAAAGDRASGEGCCGADRAETAACATLTEHDDLPANCCAATGSCCS</sequence>
<dbReference type="Pfam" id="PF00403">
    <property type="entry name" value="HMA"/>
    <property type="match status" value="1"/>
</dbReference>
<dbReference type="SUPFAM" id="SSF55008">
    <property type="entry name" value="HMA, heavy metal-associated domain"/>
    <property type="match status" value="1"/>
</dbReference>
<keyword evidence="3" id="KW-1185">Reference proteome</keyword>
<accession>A0A1H6ZYJ3</accession>
<dbReference type="InterPro" id="IPR036163">
    <property type="entry name" value="HMA_dom_sf"/>
</dbReference>
<organism evidence="2 3">
    <name type="scientific">Demequina mangrovi</name>
    <dbReference type="NCBI Taxonomy" id="1043493"/>
    <lineage>
        <taxon>Bacteria</taxon>
        <taxon>Bacillati</taxon>
        <taxon>Actinomycetota</taxon>
        <taxon>Actinomycetes</taxon>
        <taxon>Micrococcales</taxon>
        <taxon>Demequinaceae</taxon>
        <taxon>Demequina</taxon>
    </lineage>
</organism>
<reference evidence="3" key="1">
    <citation type="submission" date="2016-10" db="EMBL/GenBank/DDBJ databases">
        <authorList>
            <person name="Varghese N."/>
        </authorList>
    </citation>
    <scope>NUCLEOTIDE SEQUENCE [LARGE SCALE GENOMIC DNA]</scope>
    <source>
        <strain evidence="3">DSM 24868</strain>
    </source>
</reference>
<name>A0A1H6ZYJ3_9MICO</name>
<dbReference type="GO" id="GO:0046872">
    <property type="term" value="F:metal ion binding"/>
    <property type="evidence" value="ECO:0007669"/>
    <property type="project" value="InterPro"/>
</dbReference>